<dbReference type="EMBL" id="JAQLKE010000039">
    <property type="protein sequence ID" value="MDB7085419.1"/>
    <property type="molecule type" value="Genomic_DNA"/>
</dbReference>
<sequence length="237" mass="27645">MKIYVYLDESGSIHKNSNANHFAIGGYIVYGDRFASSKVINRYKRINKKHKKIRNMSMSEELKTRSMSIEEKLELISKIQKIDNFYGCAIIFDKAHMRKRIEESNIFFNYGVKILFKDTILPLLPEGQSYDFILSVDNRNITVGDLDDLEKFLSTEFCYFDYTFSVTYYDSATHYGIQLADLIVNTMYMRSKNRTLVEPVLNALDIGKFRLNIFPGFKMCGRISKINFESSELTKVR</sequence>
<protein>
    <submittedName>
        <fullName evidence="1">DUF3800 domain-containing protein</fullName>
    </submittedName>
</protein>
<comment type="caution">
    <text evidence="1">The sequence shown here is derived from an EMBL/GenBank/DDBJ whole genome shotgun (WGS) entry which is preliminary data.</text>
</comment>
<name>A0AB35IPT8_9FIRM</name>
<gene>
    <name evidence="1" type="ORF">PM738_16550</name>
</gene>
<organism evidence="1 2">
    <name type="scientific">Thomasclavelia ramosa</name>
    <dbReference type="NCBI Taxonomy" id="1547"/>
    <lineage>
        <taxon>Bacteria</taxon>
        <taxon>Bacillati</taxon>
        <taxon>Bacillota</taxon>
        <taxon>Erysipelotrichia</taxon>
        <taxon>Erysipelotrichales</taxon>
        <taxon>Coprobacillaceae</taxon>
        <taxon>Thomasclavelia</taxon>
    </lineage>
</organism>
<proteinExistence type="predicted"/>
<dbReference type="RefSeq" id="WP_117792494.1">
    <property type="nucleotide sequence ID" value="NZ_CAXMZC010000002.1"/>
</dbReference>
<evidence type="ECO:0000313" key="2">
    <source>
        <dbReference type="Proteomes" id="UP001211987"/>
    </source>
</evidence>
<reference evidence="1" key="1">
    <citation type="submission" date="2023-01" db="EMBL/GenBank/DDBJ databases">
        <title>Human gut microbiome strain richness.</title>
        <authorList>
            <person name="Chen-Liaw A."/>
        </authorList>
    </citation>
    <scope>NUCLEOTIDE SEQUENCE</scope>
    <source>
        <strain evidence="1">1001217st2_G6_1001217B_191108</strain>
    </source>
</reference>
<accession>A0AB35IPT8</accession>
<dbReference type="InterPro" id="IPR024524">
    <property type="entry name" value="DUF3800"/>
</dbReference>
<dbReference type="Proteomes" id="UP001211987">
    <property type="component" value="Unassembled WGS sequence"/>
</dbReference>
<dbReference type="AlphaFoldDB" id="A0AB35IPT8"/>
<evidence type="ECO:0000313" key="1">
    <source>
        <dbReference type="EMBL" id="MDB7085419.1"/>
    </source>
</evidence>
<dbReference type="Pfam" id="PF12686">
    <property type="entry name" value="DUF3800"/>
    <property type="match status" value="1"/>
</dbReference>